<sequence>WVVAIGNSLGMGISATTGIVSSLGVRLEVSPGQTLYDLIQTDAAINPGNSGGPLVNMAGEVIGITSAKISAAGVEGMGYAISTDEAMPIIEELIKTGYVVRPWLGVSLYTVDQFMVQKYNLAVDKGAFIVYMASGSPADEAGLKAGDVIVSLNGEEIASTHELIQAIHSHEIGQRVEITFWRDETEHTSYATLAESPPPP</sequence>
<evidence type="ECO:0000256" key="1">
    <source>
        <dbReference type="ARBA" id="ARBA00010541"/>
    </source>
</evidence>
<dbReference type="GO" id="GO:0004252">
    <property type="term" value="F:serine-type endopeptidase activity"/>
    <property type="evidence" value="ECO:0007669"/>
    <property type="project" value="InterPro"/>
</dbReference>
<dbReference type="EMBL" id="BARV01011474">
    <property type="protein sequence ID" value="GAI08419.1"/>
    <property type="molecule type" value="Genomic_DNA"/>
</dbReference>
<dbReference type="Gene3D" id="2.30.42.10">
    <property type="match status" value="1"/>
</dbReference>
<organism evidence="5">
    <name type="scientific">marine sediment metagenome</name>
    <dbReference type="NCBI Taxonomy" id="412755"/>
    <lineage>
        <taxon>unclassified sequences</taxon>
        <taxon>metagenomes</taxon>
        <taxon>ecological metagenomes</taxon>
    </lineage>
</organism>
<dbReference type="InterPro" id="IPR036034">
    <property type="entry name" value="PDZ_sf"/>
</dbReference>
<evidence type="ECO:0000256" key="3">
    <source>
        <dbReference type="ARBA" id="ARBA00022801"/>
    </source>
</evidence>
<dbReference type="PROSITE" id="PS50106">
    <property type="entry name" value="PDZ"/>
    <property type="match status" value="1"/>
</dbReference>
<dbReference type="AlphaFoldDB" id="X1MPX0"/>
<dbReference type="PANTHER" id="PTHR43343">
    <property type="entry name" value="PEPTIDASE S12"/>
    <property type="match status" value="1"/>
</dbReference>
<reference evidence="5" key="1">
    <citation type="journal article" date="2014" name="Front. Microbiol.">
        <title>High frequency of phylogenetically diverse reductive dehalogenase-homologous genes in deep subseafloor sedimentary metagenomes.</title>
        <authorList>
            <person name="Kawai M."/>
            <person name="Futagami T."/>
            <person name="Toyoda A."/>
            <person name="Takaki Y."/>
            <person name="Nishi S."/>
            <person name="Hori S."/>
            <person name="Arai W."/>
            <person name="Tsubouchi T."/>
            <person name="Morono Y."/>
            <person name="Uchiyama I."/>
            <person name="Ito T."/>
            <person name="Fujiyama A."/>
            <person name="Inagaki F."/>
            <person name="Takami H."/>
        </authorList>
    </citation>
    <scope>NUCLEOTIDE SEQUENCE</scope>
    <source>
        <strain evidence="5">Expedition CK06-06</strain>
    </source>
</reference>
<feature type="domain" description="PDZ" evidence="4">
    <location>
        <begin position="104"/>
        <end position="157"/>
    </location>
</feature>
<gene>
    <name evidence="5" type="ORF">S06H3_21748</name>
</gene>
<dbReference type="InterPro" id="IPR051201">
    <property type="entry name" value="Chloro_Bact_Ser_Proteases"/>
</dbReference>
<dbReference type="SUPFAM" id="SSF50156">
    <property type="entry name" value="PDZ domain-like"/>
    <property type="match status" value="1"/>
</dbReference>
<keyword evidence="2" id="KW-0645">Protease</keyword>
<dbReference type="InterPro" id="IPR009003">
    <property type="entry name" value="Peptidase_S1_PA"/>
</dbReference>
<dbReference type="PRINTS" id="PR00834">
    <property type="entry name" value="PROTEASES2C"/>
</dbReference>
<dbReference type="SUPFAM" id="SSF50494">
    <property type="entry name" value="Trypsin-like serine proteases"/>
    <property type="match status" value="1"/>
</dbReference>
<protein>
    <recommendedName>
        <fullName evidence="4">PDZ domain-containing protein</fullName>
    </recommendedName>
</protein>
<evidence type="ECO:0000256" key="2">
    <source>
        <dbReference type="ARBA" id="ARBA00022670"/>
    </source>
</evidence>
<dbReference type="InterPro" id="IPR001940">
    <property type="entry name" value="Peptidase_S1C"/>
</dbReference>
<proteinExistence type="inferred from homology"/>
<dbReference type="Pfam" id="PF13180">
    <property type="entry name" value="PDZ_2"/>
    <property type="match status" value="1"/>
</dbReference>
<accession>X1MPX0</accession>
<dbReference type="InterPro" id="IPR001478">
    <property type="entry name" value="PDZ"/>
</dbReference>
<comment type="similarity">
    <text evidence="1">Belongs to the peptidase S1C family.</text>
</comment>
<keyword evidence="3" id="KW-0378">Hydrolase</keyword>
<feature type="non-terminal residue" evidence="5">
    <location>
        <position position="1"/>
    </location>
</feature>
<dbReference type="PANTHER" id="PTHR43343:SF3">
    <property type="entry name" value="PROTEASE DO-LIKE 8, CHLOROPLASTIC"/>
    <property type="match status" value="1"/>
</dbReference>
<name>X1MPX0_9ZZZZ</name>
<dbReference type="Gene3D" id="2.40.10.10">
    <property type="entry name" value="Trypsin-like serine proteases"/>
    <property type="match status" value="1"/>
</dbReference>
<dbReference type="GO" id="GO:0006508">
    <property type="term" value="P:proteolysis"/>
    <property type="evidence" value="ECO:0007669"/>
    <property type="project" value="UniProtKB-KW"/>
</dbReference>
<dbReference type="SMART" id="SM00228">
    <property type="entry name" value="PDZ"/>
    <property type="match status" value="1"/>
</dbReference>
<dbReference type="Pfam" id="PF13365">
    <property type="entry name" value="Trypsin_2"/>
    <property type="match status" value="1"/>
</dbReference>
<dbReference type="InterPro" id="IPR043504">
    <property type="entry name" value="Peptidase_S1_PA_chymotrypsin"/>
</dbReference>
<evidence type="ECO:0000313" key="5">
    <source>
        <dbReference type="EMBL" id="GAI08419.1"/>
    </source>
</evidence>
<comment type="caution">
    <text evidence="5">The sequence shown here is derived from an EMBL/GenBank/DDBJ whole genome shotgun (WGS) entry which is preliminary data.</text>
</comment>
<evidence type="ECO:0000259" key="4">
    <source>
        <dbReference type="PROSITE" id="PS50106"/>
    </source>
</evidence>